<evidence type="ECO:0000313" key="4">
    <source>
        <dbReference type="Proteomes" id="UP000005240"/>
    </source>
</evidence>
<feature type="compositionally biased region" description="Basic and acidic residues" evidence="1">
    <location>
        <begin position="50"/>
        <end position="67"/>
    </location>
</feature>
<keyword evidence="4" id="KW-1185">Reference proteome</keyword>
<feature type="region of interest" description="Disordered" evidence="1">
    <location>
        <begin position="1"/>
        <end position="70"/>
    </location>
</feature>
<dbReference type="OrthoDB" id="2379842at2759"/>
<accession>A0A0C4F029</accession>
<evidence type="ECO:0000313" key="3">
    <source>
        <dbReference type="EnsemblFungi" id="PTTG_06445-t43_1-p1"/>
    </source>
</evidence>
<sequence>MIPKLLMAKKFKKGLTNQAENMPSESKQESKADESKSEAGDSETSSEVNKAPESEKSNQSEPDEKVDPLLSALQRYRHQCPPALLSYINQIFDPSANGHCGFRAVARALGYDDEDGCYQLLGGTNKVRSIINGWDVGNEKGPVTRAKWLNKLSHGQILADV</sequence>
<reference evidence="2" key="2">
    <citation type="submission" date="2016-05" db="EMBL/GenBank/DDBJ databases">
        <title>Comparative analysis highlights variable genome content of wheat rusts and divergence of the mating loci.</title>
        <authorList>
            <person name="Cuomo C.A."/>
            <person name="Bakkeren G."/>
            <person name="Szabo L."/>
            <person name="Khalil H."/>
            <person name="Joly D."/>
            <person name="Goldberg J."/>
            <person name="Young S."/>
            <person name="Zeng Q."/>
            <person name="Fellers J."/>
        </authorList>
    </citation>
    <scope>NUCLEOTIDE SEQUENCE [LARGE SCALE GENOMIC DNA]</scope>
    <source>
        <strain evidence="2">1-1 BBBD Race 1</strain>
    </source>
</reference>
<organism evidence="2">
    <name type="scientific">Puccinia triticina (isolate 1-1 / race 1 (BBBD))</name>
    <name type="common">Brown leaf rust fungus</name>
    <dbReference type="NCBI Taxonomy" id="630390"/>
    <lineage>
        <taxon>Eukaryota</taxon>
        <taxon>Fungi</taxon>
        <taxon>Dikarya</taxon>
        <taxon>Basidiomycota</taxon>
        <taxon>Pucciniomycotina</taxon>
        <taxon>Pucciniomycetes</taxon>
        <taxon>Pucciniales</taxon>
        <taxon>Pucciniaceae</taxon>
        <taxon>Puccinia</taxon>
    </lineage>
</organism>
<feature type="compositionally biased region" description="Polar residues" evidence="1">
    <location>
        <begin position="15"/>
        <end position="25"/>
    </location>
</feature>
<reference evidence="2" key="1">
    <citation type="submission" date="2009-11" db="EMBL/GenBank/DDBJ databases">
        <authorList>
            <consortium name="The Broad Institute Genome Sequencing Platform"/>
            <person name="Ward D."/>
            <person name="Feldgarden M."/>
            <person name="Earl A."/>
            <person name="Young S.K."/>
            <person name="Zeng Q."/>
            <person name="Koehrsen M."/>
            <person name="Alvarado L."/>
            <person name="Berlin A."/>
            <person name="Bochicchio J."/>
            <person name="Borenstein D."/>
            <person name="Chapman S.B."/>
            <person name="Chen Z."/>
            <person name="Engels R."/>
            <person name="Freedman E."/>
            <person name="Gellesch M."/>
            <person name="Goldberg J."/>
            <person name="Griggs A."/>
            <person name="Gujja S."/>
            <person name="Heilman E."/>
            <person name="Heiman D."/>
            <person name="Hepburn T."/>
            <person name="Howarth C."/>
            <person name="Jen D."/>
            <person name="Larson L."/>
            <person name="Lewis B."/>
            <person name="Mehta T."/>
            <person name="Park D."/>
            <person name="Pearson M."/>
            <person name="Roberts A."/>
            <person name="Saif S."/>
            <person name="Shea T."/>
            <person name="Shenoy N."/>
            <person name="Sisk P."/>
            <person name="Stolte C."/>
            <person name="Sykes S."/>
            <person name="Thomson T."/>
            <person name="Walk T."/>
            <person name="White J."/>
            <person name="Yandava C."/>
            <person name="Izard J."/>
            <person name="Baranova O.V."/>
            <person name="Blanton J.M."/>
            <person name="Tanner A.C."/>
            <person name="Dewhirst F.E."/>
            <person name="Haas B."/>
            <person name="Nusbaum C."/>
            <person name="Birren B."/>
        </authorList>
    </citation>
    <scope>NUCLEOTIDE SEQUENCE [LARGE SCALE GENOMIC DNA]</scope>
    <source>
        <strain evidence="2">1-1 BBBD Race 1</strain>
    </source>
</reference>
<evidence type="ECO:0000256" key="1">
    <source>
        <dbReference type="SAM" id="MobiDB-lite"/>
    </source>
</evidence>
<feature type="compositionally biased region" description="Basic and acidic residues" evidence="1">
    <location>
        <begin position="26"/>
        <end position="39"/>
    </location>
</feature>
<protein>
    <recommendedName>
        <fullName evidence="5">OTU domain-containing protein</fullName>
    </recommendedName>
</protein>
<dbReference type="EnsemblFungi" id="PTTG_06445-t43_1">
    <property type="protein sequence ID" value="PTTG_06445-t43_1-p1"/>
    <property type="gene ID" value="PTTG_06445"/>
</dbReference>
<evidence type="ECO:0000313" key="2">
    <source>
        <dbReference type="EMBL" id="OAV97052.1"/>
    </source>
</evidence>
<proteinExistence type="predicted"/>
<dbReference type="VEuPathDB" id="FungiDB:PTTG_06445"/>
<dbReference type="Proteomes" id="UP000005240">
    <property type="component" value="Unassembled WGS sequence"/>
</dbReference>
<reference evidence="3 4" key="3">
    <citation type="journal article" date="2017" name="G3 (Bethesda)">
        <title>Comparative analysis highlights variable genome content of wheat rusts and divergence of the mating loci.</title>
        <authorList>
            <person name="Cuomo C.A."/>
            <person name="Bakkeren G."/>
            <person name="Khalil H.B."/>
            <person name="Panwar V."/>
            <person name="Joly D."/>
            <person name="Linning R."/>
            <person name="Sakthikumar S."/>
            <person name="Song X."/>
            <person name="Adiconis X."/>
            <person name="Fan L."/>
            <person name="Goldberg J.M."/>
            <person name="Levin J.Z."/>
            <person name="Young S."/>
            <person name="Zeng Q."/>
            <person name="Anikster Y."/>
            <person name="Bruce M."/>
            <person name="Wang M."/>
            <person name="Yin C."/>
            <person name="McCallum B."/>
            <person name="Szabo L.J."/>
            <person name="Hulbert S."/>
            <person name="Chen X."/>
            <person name="Fellers J.P."/>
        </authorList>
    </citation>
    <scope>NUCLEOTIDE SEQUENCE</scope>
    <source>
        <strain evidence="4">Isolate 1-1 / race 1 (BBBD)</strain>
        <strain evidence="3">isolate 1-1 / race 1 (BBBD)</strain>
    </source>
</reference>
<dbReference type="EMBL" id="ADAS02000015">
    <property type="protein sequence ID" value="OAV97052.1"/>
    <property type="molecule type" value="Genomic_DNA"/>
</dbReference>
<dbReference type="AlphaFoldDB" id="A0A0C4F029"/>
<reference evidence="3" key="4">
    <citation type="submission" date="2025-05" db="UniProtKB">
        <authorList>
            <consortium name="EnsemblFungi"/>
        </authorList>
    </citation>
    <scope>IDENTIFICATION</scope>
    <source>
        <strain evidence="3">isolate 1-1 / race 1 (BBBD)</strain>
    </source>
</reference>
<name>A0A0C4F029_PUCT1</name>
<evidence type="ECO:0008006" key="5">
    <source>
        <dbReference type="Google" id="ProtNLM"/>
    </source>
</evidence>
<gene>
    <name evidence="2" type="ORF">PTTG_06445</name>
</gene>